<comment type="caution">
    <text evidence="2">The sequence shown here is derived from an EMBL/GenBank/DDBJ whole genome shotgun (WGS) entry which is preliminary data.</text>
</comment>
<sequence length="251" mass="28876">MYKRGKENIVADGLWRRYTLLSYLDSKLLGFAFLKDFYATDDDFVEIFSVCANVAVDKFYRYNGFLFKEGKLCIPQGSTRDILVNEAHSGDLMGHFGVGKTLAMLQEHFYWPRMKWDVQGVYEWCVPCKKDKSTIKPHGLYTPLLIPEALWMDISMDFVLGLPRTKTGKDSIYRSLWGNLGTKLLFSITCHPQTDDQTEVVNRVLSTLLRAIIRKNLKSWEEYISASFNVSDLSPFVAHSDLRASHFEEGE</sequence>
<dbReference type="InterPro" id="IPR012337">
    <property type="entry name" value="RNaseH-like_sf"/>
</dbReference>
<dbReference type="Gene3D" id="1.10.340.70">
    <property type="match status" value="1"/>
</dbReference>
<evidence type="ECO:0000313" key="2">
    <source>
        <dbReference type="EMBL" id="KAA3483332.1"/>
    </source>
</evidence>
<dbReference type="GO" id="GO:0003676">
    <property type="term" value="F:nucleic acid binding"/>
    <property type="evidence" value="ECO:0007669"/>
    <property type="project" value="InterPro"/>
</dbReference>
<feature type="domain" description="Integrase zinc-binding" evidence="1">
    <location>
        <begin position="78"/>
        <end position="133"/>
    </location>
</feature>
<dbReference type="OrthoDB" id="415724at2759"/>
<protein>
    <submittedName>
        <fullName evidence="2">Transposon Ty3-G Gag-Pol polyprotein</fullName>
    </submittedName>
</protein>
<dbReference type="AlphaFoldDB" id="A0A5B6WR76"/>
<evidence type="ECO:0000313" key="3">
    <source>
        <dbReference type="Proteomes" id="UP000325315"/>
    </source>
</evidence>
<dbReference type="InterPro" id="IPR036397">
    <property type="entry name" value="RNaseH_sf"/>
</dbReference>
<dbReference type="Pfam" id="PF17921">
    <property type="entry name" value="Integrase_H2C2"/>
    <property type="match status" value="1"/>
</dbReference>
<proteinExistence type="predicted"/>
<dbReference type="InterPro" id="IPR041588">
    <property type="entry name" value="Integrase_H2C2"/>
</dbReference>
<evidence type="ECO:0000259" key="1">
    <source>
        <dbReference type="Pfam" id="PF17921"/>
    </source>
</evidence>
<reference evidence="2" key="1">
    <citation type="submission" date="2019-08" db="EMBL/GenBank/DDBJ databases">
        <authorList>
            <person name="Liu F."/>
        </authorList>
    </citation>
    <scope>NUCLEOTIDE SEQUENCE [LARGE SCALE GENOMIC DNA]</scope>
    <source>
        <strain evidence="2">PA1801</strain>
        <tissue evidence="2">Leaf</tissue>
    </source>
</reference>
<dbReference type="PANTHER" id="PTHR35046:SF9">
    <property type="entry name" value="RNA-DIRECTED DNA POLYMERASE"/>
    <property type="match status" value="1"/>
</dbReference>
<accession>A0A5B6WR76</accession>
<name>A0A5B6WR76_9ROSI</name>
<dbReference type="EMBL" id="SMMG02000002">
    <property type="protein sequence ID" value="KAA3483332.1"/>
    <property type="molecule type" value="Genomic_DNA"/>
</dbReference>
<dbReference type="SUPFAM" id="SSF53098">
    <property type="entry name" value="Ribonuclease H-like"/>
    <property type="match status" value="1"/>
</dbReference>
<keyword evidence="3" id="KW-1185">Reference proteome</keyword>
<gene>
    <name evidence="2" type="ORF">EPI10_005514</name>
</gene>
<dbReference type="Proteomes" id="UP000325315">
    <property type="component" value="Unassembled WGS sequence"/>
</dbReference>
<organism evidence="2 3">
    <name type="scientific">Gossypium australe</name>
    <dbReference type="NCBI Taxonomy" id="47621"/>
    <lineage>
        <taxon>Eukaryota</taxon>
        <taxon>Viridiplantae</taxon>
        <taxon>Streptophyta</taxon>
        <taxon>Embryophyta</taxon>
        <taxon>Tracheophyta</taxon>
        <taxon>Spermatophyta</taxon>
        <taxon>Magnoliopsida</taxon>
        <taxon>eudicotyledons</taxon>
        <taxon>Gunneridae</taxon>
        <taxon>Pentapetalae</taxon>
        <taxon>rosids</taxon>
        <taxon>malvids</taxon>
        <taxon>Malvales</taxon>
        <taxon>Malvaceae</taxon>
        <taxon>Malvoideae</taxon>
        <taxon>Gossypium</taxon>
    </lineage>
</organism>
<dbReference type="Gene3D" id="3.30.420.10">
    <property type="entry name" value="Ribonuclease H-like superfamily/Ribonuclease H"/>
    <property type="match status" value="1"/>
</dbReference>
<dbReference type="PANTHER" id="PTHR35046">
    <property type="entry name" value="ZINC KNUCKLE (CCHC-TYPE) FAMILY PROTEIN"/>
    <property type="match status" value="1"/>
</dbReference>